<keyword evidence="3" id="KW-1185">Reference proteome</keyword>
<dbReference type="InterPro" id="IPR001036">
    <property type="entry name" value="Acrflvin-R"/>
</dbReference>
<protein>
    <submittedName>
        <fullName evidence="2">Multidrug transporter</fullName>
    </submittedName>
</protein>
<gene>
    <name evidence="2" type="ORF">C9F07_04455</name>
</gene>
<dbReference type="Pfam" id="PF00873">
    <property type="entry name" value="ACR_tran"/>
    <property type="match status" value="1"/>
</dbReference>
<dbReference type="EMBL" id="PYKI01000536">
    <property type="protein sequence ID" value="TGE15769.1"/>
    <property type="molecule type" value="Genomic_DNA"/>
</dbReference>
<feature type="non-terminal residue" evidence="2">
    <location>
        <position position="80"/>
    </location>
</feature>
<keyword evidence="1" id="KW-1133">Transmembrane helix</keyword>
<evidence type="ECO:0000313" key="2">
    <source>
        <dbReference type="EMBL" id="TGE15769.1"/>
    </source>
</evidence>
<feature type="transmembrane region" description="Helical" evidence="1">
    <location>
        <begin position="24"/>
        <end position="43"/>
    </location>
</feature>
<dbReference type="Proteomes" id="UP000298196">
    <property type="component" value="Unassembled WGS sequence"/>
</dbReference>
<dbReference type="Gene3D" id="1.20.1640.10">
    <property type="entry name" value="Multidrug efflux transporter AcrB transmembrane domain"/>
    <property type="match status" value="1"/>
</dbReference>
<proteinExistence type="predicted"/>
<evidence type="ECO:0000256" key="1">
    <source>
        <dbReference type="SAM" id="Phobius"/>
    </source>
</evidence>
<evidence type="ECO:0000313" key="3">
    <source>
        <dbReference type="Proteomes" id="UP000298196"/>
    </source>
</evidence>
<dbReference type="AlphaFoldDB" id="A0A4Z0PM14"/>
<dbReference type="GO" id="GO:0016020">
    <property type="term" value="C:membrane"/>
    <property type="evidence" value="ECO:0007669"/>
    <property type="project" value="InterPro"/>
</dbReference>
<comment type="caution">
    <text evidence="2">The sequence shown here is derived from an EMBL/GenBank/DDBJ whole genome shotgun (WGS) entry which is preliminary data.</text>
</comment>
<name>A0A4Z0PM14_SALET</name>
<keyword evidence="1" id="KW-0812">Transmembrane</keyword>
<organism evidence="2 3">
    <name type="scientific">Salmonella enterica subsp. enterica serovar Poona</name>
    <dbReference type="NCBI Taxonomy" id="436295"/>
    <lineage>
        <taxon>Bacteria</taxon>
        <taxon>Pseudomonadati</taxon>
        <taxon>Pseudomonadota</taxon>
        <taxon>Gammaproteobacteria</taxon>
        <taxon>Enterobacterales</taxon>
        <taxon>Enterobacteriaceae</taxon>
        <taxon>Salmonella</taxon>
    </lineage>
</organism>
<reference evidence="2 3" key="1">
    <citation type="submission" date="2018-03" db="EMBL/GenBank/DDBJ databases">
        <title>Non-Typhoidal Salmonella genome sequencing and assembly.</title>
        <authorList>
            <person name="Matchawe C."/>
        </authorList>
    </citation>
    <scope>NUCLEOTIDE SEQUENCE [LARGE SCALE GENOMIC DNA]</scope>
    <source>
        <strain evidence="2 3">22sa</strain>
    </source>
</reference>
<feature type="non-terminal residue" evidence="2">
    <location>
        <position position="1"/>
    </location>
</feature>
<accession>A0A4Z0PM14</accession>
<sequence>GRVLVALQQGYGTSLKWVLNHTRLVGVVFLGTIALNIWLYIAIPKTFFPEQDTGVLMGGIQADQSISLLALRGALPEGLK</sequence>
<dbReference type="GO" id="GO:0022857">
    <property type="term" value="F:transmembrane transporter activity"/>
    <property type="evidence" value="ECO:0007669"/>
    <property type="project" value="InterPro"/>
</dbReference>
<dbReference type="Gene3D" id="3.30.70.1430">
    <property type="entry name" value="Multidrug efflux transporter AcrB pore domain"/>
    <property type="match status" value="1"/>
</dbReference>
<keyword evidence="1" id="KW-0472">Membrane</keyword>